<dbReference type="GO" id="GO:0005669">
    <property type="term" value="C:transcription factor TFIID complex"/>
    <property type="evidence" value="ECO:0000318"/>
    <property type="project" value="GO_Central"/>
</dbReference>
<feature type="compositionally biased region" description="Pro residues" evidence="1">
    <location>
        <begin position="66"/>
        <end position="82"/>
    </location>
</feature>
<dbReference type="Gramene" id="PNW70969">
    <property type="protein sequence ID" value="PNW70969"/>
    <property type="gene ID" value="CHLRE_17g740926v5"/>
</dbReference>
<dbReference type="KEGG" id="cre:CHLRE_17g740926v5"/>
<dbReference type="EMBL" id="CM008978">
    <property type="protein sequence ID" value="PNW70969.1"/>
    <property type="molecule type" value="Genomic_DNA"/>
</dbReference>
<feature type="region of interest" description="Disordered" evidence="1">
    <location>
        <begin position="1"/>
        <end position="82"/>
    </location>
</feature>
<name>A0A2K3CRR4_CHLRE</name>
<dbReference type="GO" id="GO:0003677">
    <property type="term" value="F:DNA binding"/>
    <property type="evidence" value="ECO:0000318"/>
    <property type="project" value="GO_Central"/>
</dbReference>
<dbReference type="InParanoid" id="A0A2K3CRR4"/>
<gene>
    <name evidence="2" type="ORF">CHLRE_17g740926v5</name>
</gene>
<reference evidence="2 3" key="1">
    <citation type="journal article" date="2007" name="Science">
        <title>The Chlamydomonas genome reveals the evolution of key animal and plant functions.</title>
        <authorList>
            <person name="Merchant S.S."/>
            <person name="Prochnik S.E."/>
            <person name="Vallon O."/>
            <person name="Harris E.H."/>
            <person name="Karpowicz S.J."/>
            <person name="Witman G.B."/>
            <person name="Terry A."/>
            <person name="Salamov A."/>
            <person name="Fritz-Laylin L.K."/>
            <person name="Marechal-Drouard L."/>
            <person name="Marshall W.F."/>
            <person name="Qu L.H."/>
            <person name="Nelson D.R."/>
            <person name="Sanderfoot A.A."/>
            <person name="Spalding M.H."/>
            <person name="Kapitonov V.V."/>
            <person name="Ren Q."/>
            <person name="Ferris P."/>
            <person name="Lindquist E."/>
            <person name="Shapiro H."/>
            <person name="Lucas S.M."/>
            <person name="Grimwood J."/>
            <person name="Schmutz J."/>
            <person name="Cardol P."/>
            <person name="Cerutti H."/>
            <person name="Chanfreau G."/>
            <person name="Chen C.L."/>
            <person name="Cognat V."/>
            <person name="Croft M.T."/>
            <person name="Dent R."/>
            <person name="Dutcher S."/>
            <person name="Fernandez E."/>
            <person name="Fukuzawa H."/>
            <person name="Gonzalez-Ballester D."/>
            <person name="Gonzalez-Halphen D."/>
            <person name="Hallmann A."/>
            <person name="Hanikenne M."/>
            <person name="Hippler M."/>
            <person name="Inwood W."/>
            <person name="Jabbari K."/>
            <person name="Kalanon M."/>
            <person name="Kuras R."/>
            <person name="Lefebvre P.A."/>
            <person name="Lemaire S.D."/>
            <person name="Lobanov A.V."/>
            <person name="Lohr M."/>
            <person name="Manuell A."/>
            <person name="Meier I."/>
            <person name="Mets L."/>
            <person name="Mittag M."/>
            <person name="Mittelmeier T."/>
            <person name="Moroney J.V."/>
            <person name="Moseley J."/>
            <person name="Napoli C."/>
            <person name="Nedelcu A.M."/>
            <person name="Niyogi K."/>
            <person name="Novoselov S.V."/>
            <person name="Paulsen I.T."/>
            <person name="Pazour G."/>
            <person name="Purton S."/>
            <person name="Ral J.P."/>
            <person name="Riano-Pachon D.M."/>
            <person name="Riekhof W."/>
            <person name="Rymarquis L."/>
            <person name="Schroda M."/>
            <person name="Stern D."/>
            <person name="Umen J."/>
            <person name="Willows R."/>
            <person name="Wilson N."/>
            <person name="Zimmer S.L."/>
            <person name="Allmer J."/>
            <person name="Balk J."/>
            <person name="Bisova K."/>
            <person name="Chen C.J."/>
            <person name="Elias M."/>
            <person name="Gendler K."/>
            <person name="Hauser C."/>
            <person name="Lamb M.R."/>
            <person name="Ledford H."/>
            <person name="Long J.C."/>
            <person name="Minagawa J."/>
            <person name="Page M.D."/>
            <person name="Pan J."/>
            <person name="Pootakham W."/>
            <person name="Roje S."/>
            <person name="Rose A."/>
            <person name="Stahlberg E."/>
            <person name="Terauchi A.M."/>
            <person name="Yang P."/>
            <person name="Ball S."/>
            <person name="Bowler C."/>
            <person name="Dieckmann C.L."/>
            <person name="Gladyshev V.N."/>
            <person name="Green P."/>
            <person name="Jorgensen R."/>
            <person name="Mayfield S."/>
            <person name="Mueller-Roeber B."/>
            <person name="Rajamani S."/>
            <person name="Sayre R.T."/>
            <person name="Brokstein P."/>
            <person name="Dubchak I."/>
            <person name="Goodstein D."/>
            <person name="Hornick L."/>
            <person name="Huang Y.W."/>
            <person name="Jhaveri J."/>
            <person name="Luo Y."/>
            <person name="Martinez D."/>
            <person name="Ngau W.C."/>
            <person name="Otillar B."/>
            <person name="Poliakov A."/>
            <person name="Porter A."/>
            <person name="Szajkowski L."/>
            <person name="Werner G."/>
            <person name="Zhou K."/>
            <person name="Grigoriev I.V."/>
            <person name="Rokhsar D.S."/>
            <person name="Grossman A.R."/>
        </authorList>
    </citation>
    <scope>NUCLEOTIDE SEQUENCE [LARGE SCALE GENOMIC DNA]</scope>
    <source>
        <strain evidence="3">CC-503</strain>
    </source>
</reference>
<dbReference type="PRINTS" id="PR01217">
    <property type="entry name" value="PRICHEXTENSN"/>
</dbReference>
<protein>
    <submittedName>
        <fullName evidence="2">Uncharacterized protein</fullName>
    </submittedName>
</protein>
<feature type="compositionally biased region" description="Pro residues" evidence="1">
    <location>
        <begin position="23"/>
        <end position="57"/>
    </location>
</feature>
<evidence type="ECO:0000313" key="2">
    <source>
        <dbReference type="EMBL" id="PNW70969.1"/>
    </source>
</evidence>
<proteinExistence type="predicted"/>
<evidence type="ECO:0000313" key="3">
    <source>
        <dbReference type="Proteomes" id="UP000006906"/>
    </source>
</evidence>
<dbReference type="Proteomes" id="UP000006906">
    <property type="component" value="Chromosome 17"/>
</dbReference>
<evidence type="ECO:0000256" key="1">
    <source>
        <dbReference type="SAM" id="MobiDB-lite"/>
    </source>
</evidence>
<organism evidence="2 3">
    <name type="scientific">Chlamydomonas reinhardtii</name>
    <name type="common">Chlamydomonas smithii</name>
    <dbReference type="NCBI Taxonomy" id="3055"/>
    <lineage>
        <taxon>Eukaryota</taxon>
        <taxon>Viridiplantae</taxon>
        <taxon>Chlorophyta</taxon>
        <taxon>core chlorophytes</taxon>
        <taxon>Chlorophyceae</taxon>
        <taxon>CS clade</taxon>
        <taxon>Chlamydomonadales</taxon>
        <taxon>Chlamydomonadaceae</taxon>
        <taxon>Chlamydomonas</taxon>
    </lineage>
</organism>
<dbReference type="GO" id="GO:0051123">
    <property type="term" value="P:RNA polymerase II preinitiation complex assembly"/>
    <property type="evidence" value="ECO:0000318"/>
    <property type="project" value="GO_Central"/>
</dbReference>
<keyword evidence="3" id="KW-1185">Reference proteome</keyword>
<dbReference type="GeneID" id="66057173"/>
<dbReference type="GO" id="GO:0017025">
    <property type="term" value="F:TBP-class protein binding"/>
    <property type="evidence" value="ECO:0000318"/>
    <property type="project" value="GO_Central"/>
</dbReference>
<dbReference type="RefSeq" id="XP_042915105.1">
    <property type="nucleotide sequence ID" value="XM_043072646.1"/>
</dbReference>
<dbReference type="AlphaFoldDB" id="A0A2K3CRR4"/>
<accession>A0A2K3CRR4</accession>
<sequence length="225" mass="22935">MTLKCPSPGPVVAPGTDVAKWLPSPPPPPPPPVDEPPPPSPRPPTPAPPPSPPPSPQQSPTLQTPSPQPPSPSPARPPPLAPAPPVLEVLWAASASGPVDPYGNSTALGSAGRLLGAPRPGRRQAHHADAAALVPINGFPQQQQQQQPQQPLLVSVPVSRLQYPALNWLAVEPKAAARPAAKAVAAANGITAATMANTTADGSTAAASYVVLDSWKRGRLCQPGT</sequence>